<comment type="caution">
    <text evidence="2">The sequence shown here is derived from an EMBL/GenBank/DDBJ whole genome shotgun (WGS) entry which is preliminary data.</text>
</comment>
<evidence type="ECO:0000313" key="3">
    <source>
        <dbReference type="Proteomes" id="UP000601522"/>
    </source>
</evidence>
<feature type="transmembrane region" description="Helical" evidence="1">
    <location>
        <begin position="256"/>
        <end position="282"/>
    </location>
</feature>
<keyword evidence="1" id="KW-0812">Transmembrane</keyword>
<gene>
    <name evidence="2" type="ORF">H8689_09415</name>
</gene>
<accession>A0A926EYK4</accession>
<dbReference type="RefSeq" id="WP_249324193.1">
    <property type="nucleotide sequence ID" value="NZ_JACRTK010000004.1"/>
</dbReference>
<sequence length="326" mass="36295">MKDIELAKELLEKNDYTLVAVKEGEVIFSSKEKGIKPMYDVATRMRDKIKDASIADRVIGRGAALLCSDLGIKELYGKLMSKAGVEILEDNNILYSYKELCNYIKNRDGSDFCPIEKLSIDVHESAIFLERLNDFFEKQNSTKLKPKEEIRLEYRTRTTNIVMSGLLLALGLIIPGIFHATGIPGTIFLPMHIPVLLGGFLLPPVYALLLGILTPILSSLITGMPPLFPMAVIMVFELGIYGLIASLLYRKLELNLIISLIISMIVGRVVAGLVVFILVQWFGQQMDPVLFVKGGVMTGLPGIVIQLIIIPGLMYLINRYTTINFD</sequence>
<proteinExistence type="predicted"/>
<dbReference type="InterPro" id="IPR015067">
    <property type="entry name" value="DUF1893_TM1506-like"/>
</dbReference>
<evidence type="ECO:0000313" key="2">
    <source>
        <dbReference type="EMBL" id="MBC8591326.1"/>
    </source>
</evidence>
<keyword evidence="1" id="KW-0472">Membrane</keyword>
<reference evidence="2 3" key="1">
    <citation type="submission" date="2020-08" db="EMBL/GenBank/DDBJ databases">
        <title>Genome public.</title>
        <authorList>
            <person name="Liu C."/>
            <person name="Sun Q."/>
        </authorList>
    </citation>
    <scope>NUCLEOTIDE SEQUENCE [LARGE SCALE GENOMIC DNA]</scope>
    <source>
        <strain evidence="2 3">NSJ-26</strain>
    </source>
</reference>
<dbReference type="Pfam" id="PF12822">
    <property type="entry name" value="ECF_trnsprt"/>
    <property type="match status" value="1"/>
</dbReference>
<feature type="transmembrane region" description="Helical" evidence="1">
    <location>
        <begin position="161"/>
        <end position="183"/>
    </location>
</feature>
<dbReference type="GO" id="GO:0022857">
    <property type="term" value="F:transmembrane transporter activity"/>
    <property type="evidence" value="ECO:0007669"/>
    <property type="project" value="InterPro"/>
</dbReference>
<keyword evidence="1" id="KW-1133">Transmembrane helix</keyword>
<dbReference type="Gene3D" id="3.40.140.30">
    <property type="entry name" value="Hypothetical protein TM1506"/>
    <property type="match status" value="1"/>
</dbReference>
<dbReference type="InterPro" id="IPR037081">
    <property type="entry name" value="Hyp_TM1506"/>
</dbReference>
<dbReference type="GO" id="GO:0003824">
    <property type="term" value="F:catalytic activity"/>
    <property type="evidence" value="ECO:0007669"/>
    <property type="project" value="InterPro"/>
</dbReference>
<dbReference type="EMBL" id="JACRTK010000004">
    <property type="protein sequence ID" value="MBC8591326.1"/>
    <property type="molecule type" value="Genomic_DNA"/>
</dbReference>
<name>A0A926EYK4_9FIRM</name>
<organism evidence="2 3">
    <name type="scientific">Wansuia hejianensis</name>
    <dbReference type="NCBI Taxonomy" id="2763667"/>
    <lineage>
        <taxon>Bacteria</taxon>
        <taxon>Bacillati</taxon>
        <taxon>Bacillota</taxon>
        <taxon>Clostridia</taxon>
        <taxon>Lachnospirales</taxon>
        <taxon>Lachnospiraceae</taxon>
        <taxon>Wansuia</taxon>
    </lineage>
</organism>
<protein>
    <submittedName>
        <fullName evidence="2">DUF1893 domain-containing protein</fullName>
    </submittedName>
</protein>
<dbReference type="SUPFAM" id="SSF53927">
    <property type="entry name" value="Cytidine deaminase-like"/>
    <property type="match status" value="1"/>
</dbReference>
<dbReference type="Pfam" id="PF08973">
    <property type="entry name" value="TM1506"/>
    <property type="match status" value="1"/>
</dbReference>
<feature type="transmembrane region" description="Helical" evidence="1">
    <location>
        <begin position="195"/>
        <end position="221"/>
    </location>
</feature>
<dbReference type="Gene3D" id="1.10.1760.20">
    <property type="match status" value="1"/>
</dbReference>
<keyword evidence="3" id="KW-1185">Reference proteome</keyword>
<dbReference type="AlphaFoldDB" id="A0A926EYK4"/>
<dbReference type="Proteomes" id="UP000601522">
    <property type="component" value="Unassembled WGS sequence"/>
</dbReference>
<feature type="transmembrane region" description="Helical" evidence="1">
    <location>
        <begin position="227"/>
        <end position="249"/>
    </location>
</feature>
<dbReference type="InterPro" id="IPR016193">
    <property type="entry name" value="Cytidine_deaminase-like"/>
</dbReference>
<evidence type="ECO:0000256" key="1">
    <source>
        <dbReference type="SAM" id="Phobius"/>
    </source>
</evidence>
<dbReference type="InterPro" id="IPR024529">
    <property type="entry name" value="ECF_trnsprt_substrate-spec"/>
</dbReference>
<feature type="transmembrane region" description="Helical" evidence="1">
    <location>
        <begin position="294"/>
        <end position="317"/>
    </location>
</feature>